<dbReference type="STRING" id="545697.HMPREF0216_01755"/>
<organism evidence="1 2">
    <name type="scientific">Clostridium celatum DSM 1785</name>
    <dbReference type="NCBI Taxonomy" id="545697"/>
    <lineage>
        <taxon>Bacteria</taxon>
        <taxon>Bacillati</taxon>
        <taxon>Bacillota</taxon>
        <taxon>Clostridia</taxon>
        <taxon>Eubacteriales</taxon>
        <taxon>Clostridiaceae</taxon>
        <taxon>Clostridium</taxon>
    </lineage>
</organism>
<dbReference type="Proteomes" id="UP000010420">
    <property type="component" value="Unassembled WGS sequence"/>
</dbReference>
<gene>
    <name evidence="1" type="ORF">HMPREF0216_01755</name>
</gene>
<protein>
    <submittedName>
        <fullName evidence="1">Uncharacterized protein</fullName>
    </submittedName>
</protein>
<comment type="caution">
    <text evidence="1">The sequence shown here is derived from an EMBL/GenBank/DDBJ whole genome shotgun (WGS) entry which is preliminary data.</text>
</comment>
<name>L1QFU8_9CLOT</name>
<dbReference type="PATRIC" id="fig|545697.3.peg.1726"/>
<reference evidence="1 2" key="1">
    <citation type="submission" date="2012-05" db="EMBL/GenBank/DDBJ databases">
        <authorList>
            <person name="Weinstock G."/>
            <person name="Sodergren E."/>
            <person name="Lobos E.A."/>
            <person name="Fulton L."/>
            <person name="Fulton R."/>
            <person name="Courtney L."/>
            <person name="Fronick C."/>
            <person name="O'Laughlin M."/>
            <person name="Godfrey J."/>
            <person name="Wilson R.M."/>
            <person name="Miner T."/>
            <person name="Farmer C."/>
            <person name="Delehaunty K."/>
            <person name="Cordes M."/>
            <person name="Minx P."/>
            <person name="Tomlinson C."/>
            <person name="Chen J."/>
            <person name="Wollam A."/>
            <person name="Pepin K.H."/>
            <person name="Bhonagiri V."/>
            <person name="Zhang X."/>
            <person name="Suruliraj S."/>
            <person name="Warren W."/>
            <person name="Mitreva M."/>
            <person name="Mardis E.R."/>
            <person name="Wilson R.K."/>
        </authorList>
    </citation>
    <scope>NUCLEOTIDE SEQUENCE [LARGE SCALE GENOMIC DNA]</scope>
    <source>
        <strain evidence="1 2">DSM 1785</strain>
    </source>
</reference>
<evidence type="ECO:0000313" key="1">
    <source>
        <dbReference type="EMBL" id="EKY26570.1"/>
    </source>
</evidence>
<dbReference type="EMBL" id="AMEZ01000053">
    <property type="protein sequence ID" value="EKY26570.1"/>
    <property type="molecule type" value="Genomic_DNA"/>
</dbReference>
<dbReference type="HOGENOM" id="CLU_2859731_0_0_9"/>
<sequence>MEEILLNRLRELEEKLEFSMKYKGLEKTIPFEERNTLVREDFEYTVSEWLDNVKNDIDKIMALF</sequence>
<evidence type="ECO:0000313" key="2">
    <source>
        <dbReference type="Proteomes" id="UP000010420"/>
    </source>
</evidence>
<accession>L1QFU8</accession>
<dbReference type="AlphaFoldDB" id="L1QFU8"/>
<proteinExistence type="predicted"/>
<dbReference type="RefSeq" id="WP_005213390.1">
    <property type="nucleotide sequence ID" value="NZ_KB291645.1"/>
</dbReference>
<keyword evidence="2" id="KW-1185">Reference proteome</keyword>